<dbReference type="SUPFAM" id="SSF53474">
    <property type="entry name" value="alpha/beta-Hydrolases"/>
    <property type="match status" value="1"/>
</dbReference>
<sequence>MNRKQQAFLWISGWSVPERVWEPFYGEWSDVKHVALSFCDCEQVGEMMELAIQTFEQIDADEVIVVGWSLGAMVALELALRFPERVRSLFLIGGVADFVKQSDDDIGWDERVLRRMKKQLRSNEREVIRSFDRKMFSLLEEEGGWEERWQEVFRQHLPSLSSLQAGLDFLQQFSLRDRAKGISMPVFLLTGSEDVICHAEATRRLAKQLPRADCTIWNESGHACFWTQKERFQQWIKGCLDGEYS</sequence>
<reference evidence="2 3" key="1">
    <citation type="submission" date="2019-03" db="EMBL/GenBank/DDBJ databases">
        <title>Genomic Encyclopedia of Type Strains, Phase IV (KMG-IV): sequencing the most valuable type-strain genomes for metagenomic binning, comparative biology and taxonomic classification.</title>
        <authorList>
            <person name="Goeker M."/>
        </authorList>
    </citation>
    <scope>NUCLEOTIDE SEQUENCE [LARGE SCALE GENOMIC DNA]</scope>
    <source>
        <strain evidence="2 3">DSM 46831</strain>
    </source>
</reference>
<gene>
    <name evidence="2" type="ORF">EDD57_11619</name>
</gene>
<accession>A0A4R2RYE3</accession>
<feature type="domain" description="AB hydrolase-1" evidence="1">
    <location>
        <begin position="55"/>
        <end position="227"/>
    </location>
</feature>
<dbReference type="PANTHER" id="PTHR43433">
    <property type="entry name" value="HYDROLASE, ALPHA/BETA FOLD FAMILY PROTEIN"/>
    <property type="match status" value="1"/>
</dbReference>
<evidence type="ECO:0000313" key="2">
    <source>
        <dbReference type="EMBL" id="TCP68558.1"/>
    </source>
</evidence>
<dbReference type="OrthoDB" id="9773293at2"/>
<dbReference type="EMBL" id="SLXV01000016">
    <property type="protein sequence ID" value="TCP68558.1"/>
    <property type="molecule type" value="Genomic_DNA"/>
</dbReference>
<dbReference type="InterPro" id="IPR050471">
    <property type="entry name" value="AB_hydrolase"/>
</dbReference>
<organism evidence="2 3">
    <name type="scientific">Baia soyae</name>
    <dbReference type="NCBI Taxonomy" id="1544746"/>
    <lineage>
        <taxon>Bacteria</taxon>
        <taxon>Bacillati</taxon>
        <taxon>Bacillota</taxon>
        <taxon>Bacilli</taxon>
        <taxon>Bacillales</taxon>
        <taxon>Thermoactinomycetaceae</taxon>
        <taxon>Baia</taxon>
    </lineage>
</organism>
<name>A0A4R2RYE3_9BACL</name>
<dbReference type="Pfam" id="PF00561">
    <property type="entry name" value="Abhydrolase_1"/>
    <property type="match status" value="1"/>
</dbReference>
<dbReference type="InterPro" id="IPR000073">
    <property type="entry name" value="AB_hydrolase_1"/>
</dbReference>
<dbReference type="Proteomes" id="UP000294746">
    <property type="component" value="Unassembled WGS sequence"/>
</dbReference>
<evidence type="ECO:0000313" key="3">
    <source>
        <dbReference type="Proteomes" id="UP000294746"/>
    </source>
</evidence>
<dbReference type="AlphaFoldDB" id="A0A4R2RYE3"/>
<dbReference type="PRINTS" id="PR00111">
    <property type="entry name" value="ABHYDROLASE"/>
</dbReference>
<dbReference type="RefSeq" id="WP_131848714.1">
    <property type="nucleotide sequence ID" value="NZ_SLXV01000016.1"/>
</dbReference>
<keyword evidence="3" id="KW-1185">Reference proteome</keyword>
<evidence type="ECO:0000259" key="1">
    <source>
        <dbReference type="Pfam" id="PF00561"/>
    </source>
</evidence>
<protein>
    <submittedName>
        <fullName evidence="2">Pimeloyl-[acyl-carrier protein] methyl ester esterase</fullName>
    </submittedName>
</protein>
<comment type="caution">
    <text evidence="2">The sequence shown here is derived from an EMBL/GenBank/DDBJ whole genome shotgun (WGS) entry which is preliminary data.</text>
</comment>
<dbReference type="InterPro" id="IPR029058">
    <property type="entry name" value="AB_hydrolase_fold"/>
</dbReference>
<dbReference type="Gene3D" id="3.40.50.1820">
    <property type="entry name" value="alpha/beta hydrolase"/>
    <property type="match status" value="1"/>
</dbReference>
<proteinExistence type="predicted"/>
<dbReference type="PANTHER" id="PTHR43433:SF5">
    <property type="entry name" value="AB HYDROLASE-1 DOMAIN-CONTAINING PROTEIN"/>
    <property type="match status" value="1"/>
</dbReference>